<feature type="domain" description="HTH gntR-type" evidence="7">
    <location>
        <begin position="12"/>
        <end position="80"/>
    </location>
</feature>
<sequence>MSSDIFKSIDHARTADAVVLQIERLILESVLRPGDRLPGERDLAQQLDVSRPILREALKELELRGLVHSRHGGGTFVADIVGQIFAPALVQLIGRHRRATEDYLEYRRAMEGMTAELAARRATAADRAQLSALVDTMREAHGRADFAEEAELDVELHDAVGEAAHNIVLLHTLRSCYRLLADGVFYNRALIYGVPGARDTLLDQHCAIAQAVIAGDPDRARKTAQDHIDFVSKTMEEAERVDDWEQIAAMRLKQRRAPKAAKAQAMIANKEAAE</sequence>
<evidence type="ECO:0000256" key="6">
    <source>
        <dbReference type="ARBA" id="ARBA00039592"/>
    </source>
</evidence>
<protein>
    <recommendedName>
        <fullName evidence="6">Pyruvate dehydrogenase complex repressor</fullName>
    </recommendedName>
</protein>
<evidence type="ECO:0000256" key="5">
    <source>
        <dbReference type="ARBA" id="ARBA00037357"/>
    </source>
</evidence>
<dbReference type="GO" id="GO:0003677">
    <property type="term" value="F:DNA binding"/>
    <property type="evidence" value="ECO:0007669"/>
    <property type="project" value="UniProtKB-KW"/>
</dbReference>
<evidence type="ECO:0000313" key="9">
    <source>
        <dbReference type="Proteomes" id="UP000268192"/>
    </source>
</evidence>
<evidence type="ECO:0000313" key="8">
    <source>
        <dbReference type="EMBL" id="AZN72354.1"/>
    </source>
</evidence>
<dbReference type="PANTHER" id="PTHR43537">
    <property type="entry name" value="TRANSCRIPTIONAL REGULATOR, GNTR FAMILY"/>
    <property type="match status" value="1"/>
</dbReference>
<dbReference type="PRINTS" id="PR00035">
    <property type="entry name" value="HTHGNTR"/>
</dbReference>
<dbReference type="InterPro" id="IPR036390">
    <property type="entry name" value="WH_DNA-bd_sf"/>
</dbReference>
<dbReference type="InterPro" id="IPR036388">
    <property type="entry name" value="WH-like_DNA-bd_sf"/>
</dbReference>
<dbReference type="PANTHER" id="PTHR43537:SF34">
    <property type="entry name" value="PYRUVATE DEHYDROGENASE COMPLEX REPRESSOR"/>
    <property type="match status" value="1"/>
</dbReference>
<dbReference type="InterPro" id="IPR000524">
    <property type="entry name" value="Tscrpt_reg_HTH_GntR"/>
</dbReference>
<organism evidence="8 9">
    <name type="scientific">Georhizobium profundi</name>
    <dbReference type="NCBI Taxonomy" id="2341112"/>
    <lineage>
        <taxon>Bacteria</taxon>
        <taxon>Pseudomonadati</taxon>
        <taxon>Pseudomonadota</taxon>
        <taxon>Alphaproteobacteria</taxon>
        <taxon>Hyphomicrobiales</taxon>
        <taxon>Rhizobiaceae</taxon>
        <taxon>Georhizobium</taxon>
    </lineage>
</organism>
<dbReference type="Gene3D" id="1.10.10.10">
    <property type="entry name" value="Winged helix-like DNA-binding domain superfamily/Winged helix DNA-binding domain"/>
    <property type="match status" value="1"/>
</dbReference>
<comment type="function">
    <text evidence="5">Transcriptional repressor for the pyruvate dehydrogenase complex genes aceEF and lpd.</text>
</comment>
<dbReference type="Pfam" id="PF07729">
    <property type="entry name" value="FCD"/>
    <property type="match status" value="1"/>
</dbReference>
<dbReference type="RefSeq" id="WP_126010670.1">
    <property type="nucleotide sequence ID" value="NZ_CP032509.1"/>
</dbReference>
<dbReference type="SMART" id="SM00345">
    <property type="entry name" value="HTH_GNTR"/>
    <property type="match status" value="1"/>
</dbReference>
<dbReference type="Pfam" id="PF00392">
    <property type="entry name" value="GntR"/>
    <property type="match status" value="1"/>
</dbReference>
<dbReference type="KEGG" id="abaw:D5400_14665"/>
<dbReference type="AlphaFoldDB" id="A0A3S9B607"/>
<dbReference type="EMBL" id="CP032509">
    <property type="protein sequence ID" value="AZN72354.1"/>
    <property type="molecule type" value="Genomic_DNA"/>
</dbReference>
<dbReference type="Gene3D" id="1.20.120.530">
    <property type="entry name" value="GntR ligand-binding domain-like"/>
    <property type="match status" value="1"/>
</dbReference>
<evidence type="ECO:0000256" key="1">
    <source>
        <dbReference type="ARBA" id="ARBA00022491"/>
    </source>
</evidence>
<dbReference type="GO" id="GO:0003700">
    <property type="term" value="F:DNA-binding transcription factor activity"/>
    <property type="evidence" value="ECO:0007669"/>
    <property type="project" value="InterPro"/>
</dbReference>
<name>A0A3S9B607_9HYPH</name>
<evidence type="ECO:0000256" key="2">
    <source>
        <dbReference type="ARBA" id="ARBA00023015"/>
    </source>
</evidence>
<keyword evidence="3" id="KW-0238">DNA-binding</keyword>
<dbReference type="SMART" id="SM00895">
    <property type="entry name" value="FCD"/>
    <property type="match status" value="1"/>
</dbReference>
<proteinExistence type="predicted"/>
<dbReference type="Proteomes" id="UP000268192">
    <property type="component" value="Chromosome"/>
</dbReference>
<dbReference type="SUPFAM" id="SSF46785">
    <property type="entry name" value="Winged helix' DNA-binding domain"/>
    <property type="match status" value="1"/>
</dbReference>
<evidence type="ECO:0000256" key="4">
    <source>
        <dbReference type="ARBA" id="ARBA00023163"/>
    </source>
</evidence>
<dbReference type="InterPro" id="IPR008920">
    <property type="entry name" value="TF_FadR/GntR_C"/>
</dbReference>
<dbReference type="PROSITE" id="PS50949">
    <property type="entry name" value="HTH_GNTR"/>
    <property type="match status" value="1"/>
</dbReference>
<evidence type="ECO:0000259" key="7">
    <source>
        <dbReference type="PROSITE" id="PS50949"/>
    </source>
</evidence>
<dbReference type="SUPFAM" id="SSF48008">
    <property type="entry name" value="GntR ligand-binding domain-like"/>
    <property type="match status" value="1"/>
</dbReference>
<keyword evidence="1" id="KW-0678">Repressor</keyword>
<dbReference type="InterPro" id="IPR011711">
    <property type="entry name" value="GntR_C"/>
</dbReference>
<accession>A0A3S9B607</accession>
<gene>
    <name evidence="8" type="ORF">D5400_14665</name>
</gene>
<dbReference type="CDD" id="cd07377">
    <property type="entry name" value="WHTH_GntR"/>
    <property type="match status" value="1"/>
</dbReference>
<keyword evidence="4" id="KW-0804">Transcription</keyword>
<reference evidence="8 9" key="1">
    <citation type="submission" date="2018-09" db="EMBL/GenBank/DDBJ databases">
        <title>Marinorhizobium profundi gen. nov., sp. nov., isolated from a deep-sea sediment sample from the New Britain Trench and proposal of Marinorhizobiaceae fam. nov. in the order Rhizobiales of the class Alphaproteobacteria.</title>
        <authorList>
            <person name="Cao J."/>
        </authorList>
    </citation>
    <scope>NUCLEOTIDE SEQUENCE [LARGE SCALE GENOMIC DNA]</scope>
    <source>
        <strain evidence="8 9">WS11</strain>
    </source>
</reference>
<dbReference type="OrthoDB" id="5450856at2"/>
<evidence type="ECO:0000256" key="3">
    <source>
        <dbReference type="ARBA" id="ARBA00023125"/>
    </source>
</evidence>
<keyword evidence="2" id="KW-0805">Transcription regulation</keyword>
<keyword evidence="9" id="KW-1185">Reference proteome</keyword>